<keyword evidence="7" id="KW-0675">Receptor</keyword>
<gene>
    <name evidence="13 14" type="primary">Cd300a</name>
</gene>
<feature type="compositionally biased region" description="Basic and acidic residues" evidence="8">
    <location>
        <begin position="292"/>
        <end position="303"/>
    </location>
</feature>
<dbReference type="InterPro" id="IPR003599">
    <property type="entry name" value="Ig_sub"/>
</dbReference>
<dbReference type="OrthoDB" id="8959642at2759"/>
<dbReference type="SUPFAM" id="SSF48726">
    <property type="entry name" value="Immunoglobulin"/>
    <property type="match status" value="1"/>
</dbReference>
<evidence type="ECO:0000313" key="13">
    <source>
        <dbReference type="RefSeq" id="XP_012891575.1"/>
    </source>
</evidence>
<dbReference type="Proteomes" id="UP000081671">
    <property type="component" value="Unplaced"/>
</dbReference>
<dbReference type="GeneID" id="106000903"/>
<dbReference type="PANTHER" id="PTHR11860:SF87">
    <property type="entry name" value="CMRF35-LIKE MOLECULE 8"/>
    <property type="match status" value="1"/>
</dbReference>
<protein>
    <submittedName>
        <fullName evidence="13 14">CMRF35-like molecule 8</fullName>
    </submittedName>
</protein>
<dbReference type="FunFam" id="2.60.40.10:FF:000370">
    <property type="entry name" value="CMRF35-like molecule 1"/>
    <property type="match status" value="1"/>
</dbReference>
<evidence type="ECO:0000313" key="14">
    <source>
        <dbReference type="RefSeq" id="XP_012891584.1"/>
    </source>
</evidence>
<dbReference type="GO" id="GO:0004888">
    <property type="term" value="F:transmembrane signaling receptor activity"/>
    <property type="evidence" value="ECO:0007669"/>
    <property type="project" value="TreeGrafter"/>
</dbReference>
<evidence type="ECO:0000256" key="7">
    <source>
        <dbReference type="ARBA" id="ARBA00023170"/>
    </source>
</evidence>
<feature type="region of interest" description="Disordered" evidence="8">
    <location>
        <begin position="141"/>
        <end position="188"/>
    </location>
</feature>
<evidence type="ECO:0000256" key="2">
    <source>
        <dbReference type="ARBA" id="ARBA00022692"/>
    </source>
</evidence>
<dbReference type="SMART" id="SM00409">
    <property type="entry name" value="IG"/>
    <property type="match status" value="1"/>
</dbReference>
<dbReference type="PANTHER" id="PTHR11860">
    <property type="entry name" value="POLYMERIC-IMMUNOGLOBULIN RECEPTOR"/>
    <property type="match status" value="1"/>
</dbReference>
<organism evidence="12 13">
    <name type="scientific">Dipodomys ordii</name>
    <name type="common">Ord's kangaroo rat</name>
    <dbReference type="NCBI Taxonomy" id="10020"/>
    <lineage>
        <taxon>Eukaryota</taxon>
        <taxon>Metazoa</taxon>
        <taxon>Chordata</taxon>
        <taxon>Craniata</taxon>
        <taxon>Vertebrata</taxon>
        <taxon>Euteleostomi</taxon>
        <taxon>Mammalia</taxon>
        <taxon>Eutheria</taxon>
        <taxon>Euarchontoglires</taxon>
        <taxon>Glires</taxon>
        <taxon>Rodentia</taxon>
        <taxon>Castorimorpha</taxon>
        <taxon>Heteromyidae</taxon>
        <taxon>Dipodomyinae</taxon>
        <taxon>Dipodomys</taxon>
    </lineage>
</organism>
<evidence type="ECO:0000259" key="11">
    <source>
        <dbReference type="PROSITE" id="PS50835"/>
    </source>
</evidence>
<dbReference type="KEGG" id="dord:106000903"/>
<evidence type="ECO:0000256" key="9">
    <source>
        <dbReference type="SAM" id="Phobius"/>
    </source>
</evidence>
<evidence type="ECO:0000256" key="4">
    <source>
        <dbReference type="ARBA" id="ARBA00022859"/>
    </source>
</evidence>
<feature type="domain" description="Ig-like" evidence="11">
    <location>
        <begin position="20"/>
        <end position="129"/>
    </location>
</feature>
<keyword evidence="12" id="KW-1185">Reference proteome</keyword>
<evidence type="ECO:0000256" key="3">
    <source>
        <dbReference type="ARBA" id="ARBA00022729"/>
    </source>
</evidence>
<dbReference type="InterPro" id="IPR050671">
    <property type="entry name" value="CD300_family_receptors"/>
</dbReference>
<proteinExistence type="predicted"/>
<dbReference type="InterPro" id="IPR036179">
    <property type="entry name" value="Ig-like_dom_sf"/>
</dbReference>
<dbReference type="PROSITE" id="PS50835">
    <property type="entry name" value="IG_LIKE"/>
    <property type="match status" value="1"/>
</dbReference>
<feature type="chain" id="PRO_5010479317" evidence="10">
    <location>
        <begin position="26"/>
        <end position="324"/>
    </location>
</feature>
<accession>A0A1S3GSA7</accession>
<keyword evidence="5 9" id="KW-0472">Membrane</keyword>
<name>A0A1S3GSA7_DIPOR</name>
<keyword evidence="3 10" id="KW-0732">Signal</keyword>
<dbReference type="CDD" id="cd05716">
    <property type="entry name" value="IgV_pIgR_like"/>
    <property type="match status" value="1"/>
</dbReference>
<dbReference type="Pfam" id="PF07686">
    <property type="entry name" value="V-set"/>
    <property type="match status" value="1"/>
</dbReference>
<keyword evidence="9" id="KW-1133">Transmembrane helix</keyword>
<dbReference type="Gene3D" id="2.60.40.10">
    <property type="entry name" value="Immunoglobulins"/>
    <property type="match status" value="1"/>
</dbReference>
<dbReference type="InterPro" id="IPR007110">
    <property type="entry name" value="Ig-like_dom"/>
</dbReference>
<keyword evidence="2 9" id="KW-0812">Transmembrane</keyword>
<dbReference type="CTD" id="11314"/>
<dbReference type="RefSeq" id="XP_012891575.1">
    <property type="nucleotide sequence ID" value="XM_013036121.1"/>
</dbReference>
<dbReference type="InterPro" id="IPR013783">
    <property type="entry name" value="Ig-like_fold"/>
</dbReference>
<dbReference type="AlphaFoldDB" id="A0A1S3GSA7"/>
<evidence type="ECO:0000256" key="1">
    <source>
        <dbReference type="ARBA" id="ARBA00004251"/>
    </source>
</evidence>
<dbReference type="InterPro" id="IPR013106">
    <property type="entry name" value="Ig_V-set"/>
</dbReference>
<feature type="region of interest" description="Disordered" evidence="8">
    <location>
        <begin position="287"/>
        <end position="324"/>
    </location>
</feature>
<comment type="subcellular location">
    <subcellularLocation>
        <location evidence="1">Cell membrane</location>
        <topology evidence="1">Single-pass type I membrane protein</topology>
    </subcellularLocation>
</comment>
<sequence length="324" mass="36145">MSPWALAVWLPLNLLLLWLPGCCLLRGPSRVTGTQGGSLSLQCWYEEKYKTYNKYWCRSSSVLGRCENTVKTKDSEREVSRGRMSISDHPENLTFTVTFKNLSLEDSGSYWCGIHIPWHEGPDDSFLVSVSVLPYEPPSYQPGGCHRNSVTTPVAKTSTTTTRAPTVPPTSPAENRPTQGSSSQGNNHKGQGPWLLTLLSLLMLLLLLFVATALLVCRMLQRRVKAREPPDLSQNLRQAAEPSEPQYANLQLHTWALREGPAPPRPAEVEYSTVACPTTEDLHYSSVVFNAEKQDSNTKRPQEEAEYSMIQEPGKTPRRPPPPS</sequence>
<evidence type="ECO:0000256" key="8">
    <source>
        <dbReference type="SAM" id="MobiDB-lite"/>
    </source>
</evidence>
<evidence type="ECO:0000256" key="5">
    <source>
        <dbReference type="ARBA" id="ARBA00023136"/>
    </source>
</evidence>
<evidence type="ECO:0000256" key="10">
    <source>
        <dbReference type="SAM" id="SignalP"/>
    </source>
</evidence>
<evidence type="ECO:0000313" key="12">
    <source>
        <dbReference type="Proteomes" id="UP000081671"/>
    </source>
</evidence>
<keyword evidence="6" id="KW-1015">Disulfide bond</keyword>
<dbReference type="Pfam" id="PF15330">
    <property type="entry name" value="SIT"/>
    <property type="match status" value="1"/>
</dbReference>
<keyword evidence="4" id="KW-0391">Immunity</keyword>
<dbReference type="GO" id="GO:0002376">
    <property type="term" value="P:immune system process"/>
    <property type="evidence" value="ECO:0007669"/>
    <property type="project" value="UniProtKB-KW"/>
</dbReference>
<dbReference type="GO" id="GO:0005886">
    <property type="term" value="C:plasma membrane"/>
    <property type="evidence" value="ECO:0007669"/>
    <property type="project" value="UniProtKB-SubCell"/>
</dbReference>
<feature type="transmembrane region" description="Helical" evidence="9">
    <location>
        <begin position="194"/>
        <end position="217"/>
    </location>
</feature>
<evidence type="ECO:0000256" key="6">
    <source>
        <dbReference type="ARBA" id="ARBA00023157"/>
    </source>
</evidence>
<feature type="compositionally biased region" description="Low complexity" evidence="8">
    <location>
        <begin position="149"/>
        <end position="165"/>
    </location>
</feature>
<feature type="compositionally biased region" description="Polar residues" evidence="8">
    <location>
        <begin position="176"/>
        <end position="188"/>
    </location>
</feature>
<dbReference type="STRING" id="10020.ENSDORP00000023214"/>
<feature type="signal peptide" evidence="10">
    <location>
        <begin position="1"/>
        <end position="25"/>
    </location>
</feature>
<dbReference type="RefSeq" id="XP_012891584.1">
    <property type="nucleotide sequence ID" value="XM_013036130.1"/>
</dbReference>
<reference evidence="13 14" key="1">
    <citation type="submission" date="2025-04" db="UniProtKB">
        <authorList>
            <consortium name="RefSeq"/>
        </authorList>
    </citation>
    <scope>IDENTIFICATION</scope>
    <source>
        <tissue evidence="13 14">Kidney</tissue>
    </source>
</reference>